<accession>A0A109JJE9</accession>
<keyword evidence="4 9" id="KW-0503">Monooxygenase</keyword>
<gene>
    <name evidence="9" type="ORF">AS156_14375</name>
</gene>
<dbReference type="GO" id="GO:0016705">
    <property type="term" value="F:oxidoreductase activity, acting on paired donors, with incorporation or reduction of molecular oxygen"/>
    <property type="evidence" value="ECO:0007669"/>
    <property type="project" value="InterPro"/>
</dbReference>
<dbReference type="RefSeq" id="WP_066511729.1">
    <property type="nucleotide sequence ID" value="NZ_LNCU01000096.1"/>
</dbReference>
<dbReference type="PIRSF" id="PIRSF000337">
    <property type="entry name" value="NTA_MOA"/>
    <property type="match status" value="1"/>
</dbReference>
<reference evidence="9 10" key="1">
    <citation type="submission" date="2015-11" db="EMBL/GenBank/DDBJ databases">
        <title>Draft Genome Sequence of the Strain BR 10303 (Bradyrhizobium sp.) isolated from nodules of Centrolobium paraense.</title>
        <authorList>
            <person name="Zelli J.E."/>
            <person name="Simoes-Araujo J.L."/>
            <person name="Barauna A.C."/>
            <person name="Silva K."/>
        </authorList>
    </citation>
    <scope>NUCLEOTIDE SEQUENCE [LARGE SCALE GENOMIC DNA]</scope>
    <source>
        <strain evidence="9 10">BR 10303</strain>
    </source>
</reference>
<feature type="binding site" evidence="6">
    <location>
        <position position="153"/>
    </location>
    <ligand>
        <name>FMN</name>
        <dbReference type="ChEBI" id="CHEBI:58210"/>
    </ligand>
</feature>
<proteinExistence type="inferred from homology"/>
<dbReference type="Gene3D" id="3.20.20.30">
    <property type="entry name" value="Luciferase-like domain"/>
    <property type="match status" value="1"/>
</dbReference>
<dbReference type="InterPro" id="IPR036661">
    <property type="entry name" value="Luciferase-like_sf"/>
</dbReference>
<evidence type="ECO:0000256" key="3">
    <source>
        <dbReference type="ARBA" id="ARBA00023002"/>
    </source>
</evidence>
<evidence type="ECO:0000313" key="9">
    <source>
        <dbReference type="EMBL" id="KWV50153.1"/>
    </source>
</evidence>
<feature type="binding site" evidence="6">
    <location>
        <position position="157"/>
    </location>
    <ligand>
        <name>FMN</name>
        <dbReference type="ChEBI" id="CHEBI:58210"/>
    </ligand>
</feature>
<feature type="binding site" evidence="6">
    <location>
        <position position="57"/>
    </location>
    <ligand>
        <name>FMN</name>
        <dbReference type="ChEBI" id="CHEBI:58210"/>
    </ligand>
</feature>
<dbReference type="InterPro" id="IPR016215">
    <property type="entry name" value="NTA_MOA"/>
</dbReference>
<dbReference type="OrthoDB" id="9779442at2"/>
<dbReference type="Proteomes" id="UP000057737">
    <property type="component" value="Unassembled WGS sequence"/>
</dbReference>
<protein>
    <submittedName>
        <fullName evidence="9">Monooxygenase</fullName>
    </submittedName>
</protein>
<evidence type="ECO:0000256" key="6">
    <source>
        <dbReference type="PIRSR" id="PIRSR000337-1"/>
    </source>
</evidence>
<comment type="similarity">
    <text evidence="5">Belongs to the NtaA/SnaA/DszA monooxygenase family.</text>
</comment>
<sequence>MTRQMKLIGFLQAQNCSNYPASWRHPDSKPNWFSRDYYERIGRTLEQGKFHLAFFDDRLAIPDRFGDDFRETIRHGVRAAKLDPVSVALTMGLATERLGIGVTYSTTYYEPFHVARVFATMDLLLNGRAAWNVVTSLNDSEAANFGAQEHLGHDLRYDRADEFMEVVLGHWNSWEDGAVSFDRESGLFADPAKVHRLDHQGRFFRSRGPFTVPRSPQGHPVIIQAGQSGRGKTFAARWGELIFVIYPNLDIAKRQYADLKGTLAKTGRDVSIAPAVYPVVAETQAEAEDKVAAINRLAKPIDALTLLSEVLNYDFAAKPMDEPFTVDELRSISGLQAIRDRVVNLSGKPNPTPRDFVQFSGRGTLAELPTFVGSPKTVADQMEGWFTEGGCDGFVVAATHVPGTYEDFVRLVVPELQRRDLFRSEYAGDTLRENLGLRRPQGGPSREAGPEARAATG</sequence>
<dbReference type="InterPro" id="IPR011251">
    <property type="entry name" value="Luciferase-like_dom"/>
</dbReference>
<evidence type="ECO:0000256" key="2">
    <source>
        <dbReference type="ARBA" id="ARBA00022643"/>
    </source>
</evidence>
<keyword evidence="2 6" id="KW-0288">FMN</keyword>
<keyword evidence="3" id="KW-0560">Oxidoreductase</keyword>
<dbReference type="CDD" id="cd01095">
    <property type="entry name" value="Nitrilotriacetate_monoxgenase"/>
    <property type="match status" value="1"/>
</dbReference>
<evidence type="ECO:0000256" key="1">
    <source>
        <dbReference type="ARBA" id="ARBA00022630"/>
    </source>
</evidence>
<evidence type="ECO:0000256" key="7">
    <source>
        <dbReference type="SAM" id="MobiDB-lite"/>
    </source>
</evidence>
<comment type="caution">
    <text evidence="9">The sequence shown here is derived from an EMBL/GenBank/DDBJ whole genome shotgun (WGS) entry which is preliminary data.</text>
</comment>
<feature type="binding site" evidence="6">
    <location>
        <position position="103"/>
    </location>
    <ligand>
        <name>FMN</name>
        <dbReference type="ChEBI" id="CHEBI:58210"/>
    </ligand>
</feature>
<feature type="region of interest" description="Disordered" evidence="7">
    <location>
        <begin position="433"/>
        <end position="457"/>
    </location>
</feature>
<evidence type="ECO:0000256" key="5">
    <source>
        <dbReference type="ARBA" id="ARBA00033748"/>
    </source>
</evidence>
<evidence type="ECO:0000259" key="8">
    <source>
        <dbReference type="Pfam" id="PF00296"/>
    </source>
</evidence>
<keyword evidence="1 6" id="KW-0285">Flavoprotein</keyword>
<dbReference type="Pfam" id="PF00296">
    <property type="entry name" value="Bac_luciferase"/>
    <property type="match status" value="1"/>
</dbReference>
<evidence type="ECO:0000256" key="4">
    <source>
        <dbReference type="ARBA" id="ARBA00023033"/>
    </source>
</evidence>
<feature type="domain" description="Luciferase-like" evidence="8">
    <location>
        <begin position="33"/>
        <end position="390"/>
    </location>
</feature>
<evidence type="ECO:0000313" key="10">
    <source>
        <dbReference type="Proteomes" id="UP000057737"/>
    </source>
</evidence>
<dbReference type="SUPFAM" id="SSF51679">
    <property type="entry name" value="Bacterial luciferase-like"/>
    <property type="match status" value="1"/>
</dbReference>
<keyword evidence="10" id="KW-1185">Reference proteome</keyword>
<organism evidence="9 10">
    <name type="scientific">Bradyrhizobium macuxiense</name>
    <dbReference type="NCBI Taxonomy" id="1755647"/>
    <lineage>
        <taxon>Bacteria</taxon>
        <taxon>Pseudomonadati</taxon>
        <taxon>Pseudomonadota</taxon>
        <taxon>Alphaproteobacteria</taxon>
        <taxon>Hyphomicrobiales</taxon>
        <taxon>Nitrobacteraceae</taxon>
        <taxon>Bradyrhizobium</taxon>
    </lineage>
</organism>
<dbReference type="PANTHER" id="PTHR30011">
    <property type="entry name" value="ALKANESULFONATE MONOOXYGENASE-RELATED"/>
    <property type="match status" value="1"/>
</dbReference>
<name>A0A109JJE9_9BRAD</name>
<feature type="binding site" evidence="6">
    <location>
        <position position="228"/>
    </location>
    <ligand>
        <name>FMN</name>
        <dbReference type="ChEBI" id="CHEBI:58210"/>
    </ligand>
</feature>
<dbReference type="GO" id="GO:0004497">
    <property type="term" value="F:monooxygenase activity"/>
    <property type="evidence" value="ECO:0007669"/>
    <property type="project" value="UniProtKB-KW"/>
</dbReference>
<dbReference type="EMBL" id="LNCU01000096">
    <property type="protein sequence ID" value="KWV50153.1"/>
    <property type="molecule type" value="Genomic_DNA"/>
</dbReference>
<dbReference type="InterPro" id="IPR051260">
    <property type="entry name" value="Diverse_substr_monoxygenases"/>
</dbReference>
<dbReference type="PANTHER" id="PTHR30011:SF16">
    <property type="entry name" value="C2H2 FINGER DOMAIN TRANSCRIPTION FACTOR (EUROFUNG)-RELATED"/>
    <property type="match status" value="1"/>
</dbReference>
<dbReference type="NCBIfam" id="TIGR03860">
    <property type="entry name" value="FMN_nitrolo"/>
    <property type="match status" value="1"/>
</dbReference>
<dbReference type="AlphaFoldDB" id="A0A109JJE9"/>